<proteinExistence type="predicted"/>
<organism evidence="1 2">
    <name type="scientific">Kwoniella shivajii</name>
    <dbReference type="NCBI Taxonomy" id="564305"/>
    <lineage>
        <taxon>Eukaryota</taxon>
        <taxon>Fungi</taxon>
        <taxon>Dikarya</taxon>
        <taxon>Basidiomycota</taxon>
        <taxon>Agaricomycotina</taxon>
        <taxon>Tremellomycetes</taxon>
        <taxon>Tremellales</taxon>
        <taxon>Cryptococcaceae</taxon>
        <taxon>Kwoniella</taxon>
    </lineage>
</organism>
<sequence>MSERPLHTIPIAQRPPHGPWTSKIFFPLIFTLAQLGINSAQFLSVPLLLIPFVGRRLFEAAIDWTKDGYGRLRKCRARPSWPDDQDQSAGPARGHVESSSVFGLDVSVDSGLLCRALEGDCYIAQSELEERSRGGVGYADRDNLTLALTQLGQETQSGNEGSLESSSLLPTKKRTPLWLLIFPEGTITSDEERVKSVKYADKQRVVPDLQLLDVTIGYPGVPYGKYPQDW</sequence>
<gene>
    <name evidence="1" type="ORF">IL334_004131</name>
</gene>
<evidence type="ECO:0000313" key="1">
    <source>
        <dbReference type="EMBL" id="WRT67165.1"/>
    </source>
</evidence>
<evidence type="ECO:0008006" key="3">
    <source>
        <dbReference type="Google" id="ProtNLM"/>
    </source>
</evidence>
<dbReference type="RefSeq" id="XP_062791905.1">
    <property type="nucleotide sequence ID" value="XM_062935854.1"/>
</dbReference>
<reference evidence="1 2" key="1">
    <citation type="submission" date="2024-01" db="EMBL/GenBank/DDBJ databases">
        <title>Comparative genomics of Cryptococcus and Kwoniella reveals pathogenesis evolution and contrasting modes of karyotype evolution via chromosome fusion or intercentromeric recombination.</title>
        <authorList>
            <person name="Coelho M.A."/>
            <person name="David-Palma M."/>
            <person name="Shea T."/>
            <person name="Bowers K."/>
            <person name="McGinley-Smith S."/>
            <person name="Mohammad A.W."/>
            <person name="Gnirke A."/>
            <person name="Yurkov A.M."/>
            <person name="Nowrousian M."/>
            <person name="Sun S."/>
            <person name="Cuomo C.A."/>
            <person name="Heitman J."/>
        </authorList>
    </citation>
    <scope>NUCLEOTIDE SEQUENCE [LARGE SCALE GENOMIC DNA]</scope>
    <source>
        <strain evidence="1">CBS 11374</strain>
    </source>
</reference>
<protein>
    <recommendedName>
        <fullName evidence="3">Phospholipid/glycerol acyltransferase domain-containing protein</fullName>
    </recommendedName>
</protein>
<dbReference type="EMBL" id="CP141885">
    <property type="protein sequence ID" value="WRT67165.1"/>
    <property type="molecule type" value="Genomic_DNA"/>
</dbReference>
<evidence type="ECO:0000313" key="2">
    <source>
        <dbReference type="Proteomes" id="UP001329825"/>
    </source>
</evidence>
<dbReference type="GeneID" id="87956262"/>
<keyword evidence="2" id="KW-1185">Reference proteome</keyword>
<accession>A0ABZ1CZG7</accession>
<dbReference type="Proteomes" id="UP001329825">
    <property type="component" value="Chromosome 5"/>
</dbReference>
<name>A0ABZ1CZG7_9TREE</name>